<dbReference type="eggNOG" id="ENOG502RSYW">
    <property type="taxonomic scope" value="Eukaryota"/>
</dbReference>
<sequence>MKLALLLCSSYNSDEHEAAATEVTLDVAKVDLSSINRFRRTPYGIDTSVYVAKDGYRISSVVDGRVPLWATTDYYSCTHVTVLTPKDGDNYVNIYFKDKYGSKGSLCLKRVGAVKENVLKSVTLEVGGENNPAHFIVNRFSNFPFLVYTPNVGFRIKEVKCNNFTVWIAGSENERCVYASFYPRNSPTLGYLILYTPIGVKEFFYSFVNYEWIPATRNEYRLGLAAAGFKESTFRNTITLDINNTTSKAFYVQEYKIDQNSLRAYKTPPGVILNKVVCGESTIWFEKEGCCTYVNTMSIFGTAYTCFIFVIDSKNNRQILYFKKQDDEWISINKDTCNTPLTNNVYLGDIGAMDQPRLLMSSFRNRQDLRITSYASRVDNSKGDIILVHGIRSHFMSEFCATNLEWNFERIDFPLFLNASPFGGYIYLSENSNVDRYRHLFEHGCLDGLDAFEVLPVYEYRNSLLEYLNRLGYNVYGFDLQSQGVSESVGDMNCCVNDFKDYVNDLLQFIDIIKRDKFGDTSQTWNERVLHGTPQTDRKTLLFGFSMGSNIVIQAIQTFHKNARLGIKLVDGTFGISPMLDLDIHIDNAVKWISFQAIWLLSFINPNGLNPYAEALNYGENFEFIVRFHDPYYHVSNTALKMIDVLFSACETVDKGENMANYPKDLPTLFVHTKGDRLCGIKGTRGIIERHLSDSDVVRLVEFDGSVHYLTAPQSLHHLIPVFTDWFDTYG</sequence>
<dbReference type="InterPro" id="IPR007480">
    <property type="entry name" value="DUF529"/>
</dbReference>
<protein>
    <recommendedName>
        <fullName evidence="1">Serine aminopeptidase S33 domain-containing protein</fullName>
    </recommendedName>
</protein>
<evidence type="ECO:0000313" key="2">
    <source>
        <dbReference type="EMBL" id="AFZ79624.1"/>
    </source>
</evidence>
<dbReference type="InterPro" id="IPR051044">
    <property type="entry name" value="MAG_DAG_Lipase"/>
</dbReference>
<proteinExistence type="predicted"/>
<accession>L0AXI9</accession>
<dbReference type="VEuPathDB" id="PiroplasmaDB:BEWA_024730"/>
<feature type="domain" description="Serine aminopeptidase S33" evidence="1">
    <location>
        <begin position="464"/>
        <end position="710"/>
    </location>
</feature>
<dbReference type="AlphaFoldDB" id="L0AXI9"/>
<dbReference type="STRING" id="1537102.L0AXI9"/>
<evidence type="ECO:0000313" key="3">
    <source>
        <dbReference type="Proteomes" id="UP000031512"/>
    </source>
</evidence>
<reference evidence="2 3" key="1">
    <citation type="journal article" date="2012" name="BMC Genomics">
        <title>Comparative genomic analysis and phylogenetic position of Theileria equi.</title>
        <authorList>
            <person name="Kappmeyer L.S."/>
            <person name="Thiagarajan M."/>
            <person name="Herndon D.R."/>
            <person name="Ramsay J.D."/>
            <person name="Caler E."/>
            <person name="Djikeng A."/>
            <person name="Gillespie J.J."/>
            <person name="Lau A.O."/>
            <person name="Roalson E.H."/>
            <person name="Silva J.C."/>
            <person name="Silva M.G."/>
            <person name="Suarez C.E."/>
            <person name="Ueti M.W."/>
            <person name="Nene V.M."/>
            <person name="Mealey R.H."/>
            <person name="Knowles D.P."/>
            <person name="Brayton K.A."/>
        </authorList>
    </citation>
    <scope>NUCLEOTIDE SEQUENCE [LARGE SCALE GENOMIC DNA]</scope>
    <source>
        <strain evidence="2 3">WA</strain>
    </source>
</reference>
<dbReference type="Pfam" id="PF04385">
    <property type="entry name" value="FAINT"/>
    <property type="match status" value="2"/>
</dbReference>
<dbReference type="KEGG" id="beq:BEWA_024730"/>
<dbReference type="SUPFAM" id="SSF53474">
    <property type="entry name" value="alpha/beta-Hydrolases"/>
    <property type="match status" value="1"/>
</dbReference>
<name>L0AXI9_THEEQ</name>
<dbReference type="GeneID" id="15806838"/>
<dbReference type="OrthoDB" id="2498029at2759"/>
<evidence type="ECO:0000259" key="1">
    <source>
        <dbReference type="Pfam" id="PF12146"/>
    </source>
</evidence>
<dbReference type="Pfam" id="PF12146">
    <property type="entry name" value="Hydrolase_4"/>
    <property type="match status" value="1"/>
</dbReference>
<dbReference type="InterPro" id="IPR029058">
    <property type="entry name" value="AB_hydrolase_fold"/>
</dbReference>
<dbReference type="Gene3D" id="3.40.50.1820">
    <property type="entry name" value="alpha/beta hydrolase"/>
    <property type="match status" value="1"/>
</dbReference>
<keyword evidence="3" id="KW-1185">Reference proteome</keyword>
<gene>
    <name evidence="2" type="ORF">BEWA_024730</name>
</gene>
<dbReference type="EMBL" id="CP001669">
    <property type="protein sequence ID" value="AFZ79624.1"/>
    <property type="molecule type" value="Genomic_DNA"/>
</dbReference>
<dbReference type="Proteomes" id="UP000031512">
    <property type="component" value="Chromosome 1"/>
</dbReference>
<dbReference type="PANTHER" id="PTHR11614">
    <property type="entry name" value="PHOSPHOLIPASE-RELATED"/>
    <property type="match status" value="1"/>
</dbReference>
<organism evidence="2 3">
    <name type="scientific">Theileria equi strain WA</name>
    <dbReference type="NCBI Taxonomy" id="1537102"/>
    <lineage>
        <taxon>Eukaryota</taxon>
        <taxon>Sar</taxon>
        <taxon>Alveolata</taxon>
        <taxon>Apicomplexa</taxon>
        <taxon>Aconoidasida</taxon>
        <taxon>Piroplasmida</taxon>
        <taxon>Theileriidae</taxon>
        <taxon>Theileria</taxon>
    </lineage>
</organism>
<dbReference type="RefSeq" id="XP_004829290.1">
    <property type="nucleotide sequence ID" value="XM_004829233.1"/>
</dbReference>
<dbReference type="InterPro" id="IPR022742">
    <property type="entry name" value="Hydrolase_4"/>
</dbReference>